<dbReference type="AlphaFoldDB" id="A0A917GE36"/>
<gene>
    <name evidence="2" type="ORF">GCM10010976_10730</name>
</gene>
<dbReference type="EMBL" id="BMFQ01000001">
    <property type="protein sequence ID" value="GGG40949.1"/>
    <property type="molecule type" value="Genomic_DNA"/>
</dbReference>
<dbReference type="Gene3D" id="1.10.472.150">
    <property type="entry name" value="Glucose-regulated metallo-peptidase M90, N-terminal domain"/>
    <property type="match status" value="1"/>
</dbReference>
<keyword evidence="1" id="KW-1133">Transmembrane helix</keyword>
<keyword evidence="1" id="KW-0472">Membrane</keyword>
<protein>
    <recommendedName>
        <fullName evidence="4">DgsA anti-repressor MtfA</fullName>
    </recommendedName>
</protein>
<accession>A0A917GE36</accession>
<dbReference type="InterPro" id="IPR010384">
    <property type="entry name" value="MtfA_fam"/>
</dbReference>
<dbReference type="InterPro" id="IPR042252">
    <property type="entry name" value="MtfA_N"/>
</dbReference>
<evidence type="ECO:0000313" key="2">
    <source>
        <dbReference type="EMBL" id="GGG40949.1"/>
    </source>
</evidence>
<evidence type="ECO:0008006" key="4">
    <source>
        <dbReference type="Google" id="ProtNLM"/>
    </source>
</evidence>
<dbReference type="PANTHER" id="PTHR30164">
    <property type="entry name" value="MTFA PEPTIDASE"/>
    <property type="match status" value="1"/>
</dbReference>
<dbReference type="RefSeq" id="WP_188462567.1">
    <property type="nucleotide sequence ID" value="NZ_BMFQ01000001.1"/>
</dbReference>
<feature type="transmembrane region" description="Helical" evidence="1">
    <location>
        <begin position="12"/>
        <end position="34"/>
    </location>
</feature>
<reference evidence="2" key="1">
    <citation type="journal article" date="2014" name="Int. J. Syst. Evol. Microbiol.">
        <title>Complete genome sequence of Corynebacterium casei LMG S-19264T (=DSM 44701T), isolated from a smear-ripened cheese.</title>
        <authorList>
            <consortium name="US DOE Joint Genome Institute (JGI-PGF)"/>
            <person name="Walter F."/>
            <person name="Albersmeier A."/>
            <person name="Kalinowski J."/>
            <person name="Ruckert C."/>
        </authorList>
    </citation>
    <scope>NUCLEOTIDE SEQUENCE</scope>
    <source>
        <strain evidence="2">CGMCC 1.12751</strain>
    </source>
</reference>
<proteinExistence type="predicted"/>
<dbReference type="PANTHER" id="PTHR30164:SF2">
    <property type="entry name" value="PROTEIN MTFA"/>
    <property type="match status" value="1"/>
</dbReference>
<reference evidence="2" key="2">
    <citation type="submission" date="2020-09" db="EMBL/GenBank/DDBJ databases">
        <authorList>
            <person name="Sun Q."/>
            <person name="Zhou Y."/>
        </authorList>
    </citation>
    <scope>NUCLEOTIDE SEQUENCE</scope>
    <source>
        <strain evidence="2">CGMCC 1.12751</strain>
    </source>
</reference>
<dbReference type="Proteomes" id="UP000625976">
    <property type="component" value="Unassembled WGS sequence"/>
</dbReference>
<evidence type="ECO:0000313" key="3">
    <source>
        <dbReference type="Proteomes" id="UP000625976"/>
    </source>
</evidence>
<dbReference type="CDD" id="cd20170">
    <property type="entry name" value="Peptidase_M90-like"/>
    <property type="match status" value="1"/>
</dbReference>
<evidence type="ECO:0000256" key="1">
    <source>
        <dbReference type="SAM" id="Phobius"/>
    </source>
</evidence>
<organism evidence="2 3">
    <name type="scientific">Bizionia arctica</name>
    <dbReference type="NCBI Taxonomy" id="1495645"/>
    <lineage>
        <taxon>Bacteria</taxon>
        <taxon>Pseudomonadati</taxon>
        <taxon>Bacteroidota</taxon>
        <taxon>Flavobacteriia</taxon>
        <taxon>Flavobacteriales</taxon>
        <taxon>Flavobacteriaceae</taxon>
        <taxon>Bizionia</taxon>
    </lineage>
</organism>
<keyword evidence="1" id="KW-0812">Transmembrane</keyword>
<dbReference type="SUPFAM" id="SSF55486">
    <property type="entry name" value="Metalloproteases ('zincins'), catalytic domain"/>
    <property type="match status" value="1"/>
</dbReference>
<dbReference type="GO" id="GO:0005829">
    <property type="term" value="C:cytosol"/>
    <property type="evidence" value="ECO:0007669"/>
    <property type="project" value="TreeGrafter"/>
</dbReference>
<name>A0A917GE36_9FLAO</name>
<dbReference type="Pfam" id="PF06167">
    <property type="entry name" value="Peptidase_M90"/>
    <property type="match status" value="1"/>
</dbReference>
<dbReference type="GO" id="GO:0004177">
    <property type="term" value="F:aminopeptidase activity"/>
    <property type="evidence" value="ECO:0007669"/>
    <property type="project" value="TreeGrafter"/>
</dbReference>
<sequence length="280" mass="33253">MINLPELPIEYLILFGFLVTVLTGLMLYALVNMVEMVYVMIFRKPLYRHASIWLKKIPKDQKAILERQFTFYKRLSDKEKRFFEHRLALFIANKEFVGRNGIIVSEEMKVLISATAVMLTFGFRNFYIRSVKMIFIYPTEFYSETNETYHKGEYNFRFKALVLSWADFLEGYDIENDNLNLGIHEFAHAIHLNSMKEKHVGATIFTDTFYELNHMLASQETLRERMITSGYFREYALTNQFEFIAVIIETFIETPQQFKSQFPDIYAKTKQMLNFNFSGY</sequence>
<keyword evidence="3" id="KW-1185">Reference proteome</keyword>
<comment type="caution">
    <text evidence="2">The sequence shown here is derived from an EMBL/GenBank/DDBJ whole genome shotgun (WGS) entry which is preliminary data.</text>
</comment>